<dbReference type="PANTHER" id="PTHR15545:SF8">
    <property type="entry name" value="SLO-INTERACTING PROTEIN 1"/>
    <property type="match status" value="1"/>
</dbReference>
<feature type="region of interest" description="Disordered" evidence="2">
    <location>
        <begin position="401"/>
        <end position="427"/>
    </location>
</feature>
<dbReference type="InterPro" id="IPR051971">
    <property type="entry name" value="E3_ubiquitin-PDZ_ligase"/>
</dbReference>
<name>A0AAJ7WCN2_9HYME</name>
<feature type="coiled-coil region" evidence="1">
    <location>
        <begin position="665"/>
        <end position="710"/>
    </location>
</feature>
<reference evidence="5" key="1">
    <citation type="submission" date="2025-08" db="UniProtKB">
        <authorList>
            <consortium name="RefSeq"/>
        </authorList>
    </citation>
    <scope>IDENTIFICATION</scope>
    <source>
        <tissue evidence="5">Whole body</tissue>
    </source>
</reference>
<dbReference type="SUPFAM" id="SSF50156">
    <property type="entry name" value="PDZ domain-like"/>
    <property type="match status" value="2"/>
</dbReference>
<keyword evidence="1" id="KW-0175">Coiled coil</keyword>
<evidence type="ECO:0000256" key="1">
    <source>
        <dbReference type="SAM" id="Coils"/>
    </source>
</evidence>
<accession>A0AAJ7WCN2</accession>
<feature type="compositionally biased region" description="Basic residues" evidence="2">
    <location>
        <begin position="476"/>
        <end position="486"/>
    </location>
</feature>
<dbReference type="InterPro" id="IPR036034">
    <property type="entry name" value="PDZ_sf"/>
</dbReference>
<keyword evidence="4" id="KW-1185">Reference proteome</keyword>
<evidence type="ECO:0000313" key="4">
    <source>
        <dbReference type="Proteomes" id="UP000694925"/>
    </source>
</evidence>
<feature type="region of interest" description="Disordered" evidence="2">
    <location>
        <begin position="44"/>
        <end position="65"/>
    </location>
</feature>
<dbReference type="RefSeq" id="XP_026671407.1">
    <property type="nucleotide sequence ID" value="XM_026815606.1"/>
</dbReference>
<dbReference type="PANTHER" id="PTHR15545">
    <property type="entry name" value="PDZ DOMAIN CONTAINING RING FINGER PROTEIN 3, 4"/>
    <property type="match status" value="1"/>
</dbReference>
<dbReference type="GeneID" id="108627467"/>
<feature type="region of interest" description="Disordered" evidence="2">
    <location>
        <begin position="474"/>
        <end position="495"/>
    </location>
</feature>
<protein>
    <submittedName>
        <fullName evidence="5">E3 ubiquitin-protein ligase PDZRN3-B isoform X1</fullName>
    </submittedName>
</protein>
<feature type="region of interest" description="Disordered" evidence="2">
    <location>
        <begin position="232"/>
        <end position="288"/>
    </location>
</feature>
<dbReference type="AlphaFoldDB" id="A0AAJ7WCN2"/>
<proteinExistence type="predicted"/>
<organism evidence="4 5">
    <name type="scientific">Ceratina calcarata</name>
    <dbReference type="NCBI Taxonomy" id="156304"/>
    <lineage>
        <taxon>Eukaryota</taxon>
        <taxon>Metazoa</taxon>
        <taxon>Ecdysozoa</taxon>
        <taxon>Arthropoda</taxon>
        <taxon>Hexapoda</taxon>
        <taxon>Insecta</taxon>
        <taxon>Pterygota</taxon>
        <taxon>Neoptera</taxon>
        <taxon>Endopterygota</taxon>
        <taxon>Hymenoptera</taxon>
        <taxon>Apocrita</taxon>
        <taxon>Aculeata</taxon>
        <taxon>Apoidea</taxon>
        <taxon>Anthophila</taxon>
        <taxon>Apidae</taxon>
        <taxon>Ceratina</taxon>
        <taxon>Zadontomerus</taxon>
    </lineage>
</organism>
<dbReference type="CDD" id="cd06716">
    <property type="entry name" value="PDZ2-PDZRN4-like"/>
    <property type="match status" value="1"/>
</dbReference>
<sequence>MDFVILKVNGQDVSNSSHEDAVRCFQSAQEPIIVEVLRRPQLHSQRRNSCPVESEKDLDHGNKRETQTCSNLVSTAVQTDWAGLVETEEVEEQPNDSFEDFLAHDIDFEEVTLRKAGSAEKLGLTVCYSSGSGSEDADTEVYISEIVPESLAARDGRLREGDQILRVNGKDVANKEQTENLFAETKSAVTILVSRCLYQEDEYDERRGYRRGSPLLSPEHLPSYQNSLIEQLIRQQQQTEERTKDTEENGSTLRPPPPVPSHTATNTSSSTCSSHTSQKSCGKNATSPHKQWMQDTLKDCTKKMENLCIRNPGNCGAGQTPVKLAEAYSNHVWSETEHIYETIPESDSEPIYSSPYEHRHWSHSPCTVATSPQMTTTTTTATTIITPNTVIQHQSSRWYCSSKSNSSGEEKDSSSAYNTGESCNSNPLTLELQRGEKDHHKSTLVLCPPKTPTLQQQQQQQQQKISCSCATANKQTRNHSNKRGSSSHHFNRDQNAAGLPADATMYTNMANLHQTMLLQQQLFKQALDRRNSIVGSKETSTGTAKKSKSHGNFQAPNLTRYQFVGSQQVCTSSSSWIPPEEKGNEVQMEWKVKRRADGTRYIARRPVRSRLLRNRALKISEERAGHSTEDDTMSEIKVITGSSSNKNLIRNICHLIFVAIQVGRYWTKEERKRQLERARERKQRQQELQLQQQQQQQLQLQQTNELLACEHGDDKTAKKPLNIVELSHKKMARKKNTLDDFTTVQEMLVHGNRVGGANGPGTGGKLMGLLSVTTV</sequence>
<gene>
    <name evidence="5" type="primary">LOC108627467</name>
</gene>
<dbReference type="PROSITE" id="PS50106">
    <property type="entry name" value="PDZ"/>
    <property type="match status" value="1"/>
</dbReference>
<evidence type="ECO:0000259" key="3">
    <source>
        <dbReference type="PROSITE" id="PS50106"/>
    </source>
</evidence>
<dbReference type="Gene3D" id="2.30.42.10">
    <property type="match status" value="2"/>
</dbReference>
<feature type="compositionally biased region" description="Polar residues" evidence="2">
    <location>
        <begin position="416"/>
        <end position="427"/>
    </location>
</feature>
<feature type="compositionally biased region" description="Basic and acidic residues" evidence="2">
    <location>
        <begin position="53"/>
        <end position="65"/>
    </location>
</feature>
<feature type="domain" description="PDZ" evidence="3">
    <location>
        <begin position="110"/>
        <end position="197"/>
    </location>
</feature>
<dbReference type="Pfam" id="PF00595">
    <property type="entry name" value="PDZ"/>
    <property type="match status" value="1"/>
</dbReference>
<dbReference type="CTD" id="43809"/>
<dbReference type="Proteomes" id="UP000694925">
    <property type="component" value="Unplaced"/>
</dbReference>
<evidence type="ECO:0000256" key="2">
    <source>
        <dbReference type="SAM" id="MobiDB-lite"/>
    </source>
</evidence>
<evidence type="ECO:0000313" key="5">
    <source>
        <dbReference type="RefSeq" id="XP_026671407.1"/>
    </source>
</evidence>
<feature type="compositionally biased region" description="Low complexity" evidence="2">
    <location>
        <begin position="261"/>
        <end position="280"/>
    </location>
</feature>
<dbReference type="InterPro" id="IPR001478">
    <property type="entry name" value="PDZ"/>
</dbReference>
<dbReference type="SMART" id="SM00228">
    <property type="entry name" value="PDZ"/>
    <property type="match status" value="1"/>
</dbReference>